<protein>
    <submittedName>
        <fullName evidence="2">Uncharacterized protein</fullName>
    </submittedName>
</protein>
<gene>
    <name evidence="2" type="ORF">BGW36DRAFT_412066</name>
</gene>
<sequence length="183" mass="20800">MRRLLSRTSKTFKDNIVRRAIDLHQQIASSSYDYLIMSPGSSDWCEERFPMNPSSCLRRSRTPSSGDQFYDDVAGVFQCLYPGIYRRGMPGEENVLAAPPVVLVYDHTSPKTLRGTTRRSQSQRHLQQNQDMESPAFKSNRRIAGLRNVAKRRTRDKTLPANHSSDSMEDYPRRIGGGVGGYL</sequence>
<organism evidence="2 3">
    <name type="scientific">Talaromyces proteolyticus</name>
    <dbReference type="NCBI Taxonomy" id="1131652"/>
    <lineage>
        <taxon>Eukaryota</taxon>
        <taxon>Fungi</taxon>
        <taxon>Dikarya</taxon>
        <taxon>Ascomycota</taxon>
        <taxon>Pezizomycotina</taxon>
        <taxon>Eurotiomycetes</taxon>
        <taxon>Eurotiomycetidae</taxon>
        <taxon>Eurotiales</taxon>
        <taxon>Trichocomaceae</taxon>
        <taxon>Talaromyces</taxon>
        <taxon>Talaromyces sect. Bacilispori</taxon>
    </lineage>
</organism>
<dbReference type="EMBL" id="JAJTJA010000014">
    <property type="protein sequence ID" value="KAH8690254.1"/>
    <property type="molecule type" value="Genomic_DNA"/>
</dbReference>
<dbReference type="AlphaFoldDB" id="A0AAD4KFA1"/>
<comment type="caution">
    <text evidence="2">The sequence shown here is derived from an EMBL/GenBank/DDBJ whole genome shotgun (WGS) entry which is preliminary data.</text>
</comment>
<evidence type="ECO:0000256" key="1">
    <source>
        <dbReference type="SAM" id="MobiDB-lite"/>
    </source>
</evidence>
<feature type="region of interest" description="Disordered" evidence="1">
    <location>
        <begin position="111"/>
        <end position="183"/>
    </location>
</feature>
<dbReference type="Proteomes" id="UP001201262">
    <property type="component" value="Unassembled WGS sequence"/>
</dbReference>
<proteinExistence type="predicted"/>
<feature type="compositionally biased region" description="Polar residues" evidence="1">
    <location>
        <begin position="111"/>
        <end position="132"/>
    </location>
</feature>
<name>A0AAD4KFA1_9EURO</name>
<keyword evidence="3" id="KW-1185">Reference proteome</keyword>
<reference evidence="2" key="1">
    <citation type="submission" date="2021-12" db="EMBL/GenBank/DDBJ databases">
        <title>Convergent genome expansion in fungi linked to evolution of root-endophyte symbiosis.</title>
        <authorList>
            <consortium name="DOE Joint Genome Institute"/>
            <person name="Ke Y.-H."/>
            <person name="Bonito G."/>
            <person name="Liao H.-L."/>
            <person name="Looney B."/>
            <person name="Rojas-Flechas A."/>
            <person name="Nash J."/>
            <person name="Hameed K."/>
            <person name="Schadt C."/>
            <person name="Martin F."/>
            <person name="Crous P.W."/>
            <person name="Miettinen O."/>
            <person name="Magnuson J.K."/>
            <person name="Labbe J."/>
            <person name="Jacobson D."/>
            <person name="Doktycz M.J."/>
            <person name="Veneault-Fourrey C."/>
            <person name="Kuo A."/>
            <person name="Mondo S."/>
            <person name="Calhoun S."/>
            <person name="Riley R."/>
            <person name="Ohm R."/>
            <person name="LaButti K."/>
            <person name="Andreopoulos B."/>
            <person name="Pangilinan J."/>
            <person name="Nolan M."/>
            <person name="Tritt A."/>
            <person name="Clum A."/>
            <person name="Lipzen A."/>
            <person name="Daum C."/>
            <person name="Barry K."/>
            <person name="Grigoriev I.V."/>
            <person name="Vilgalys R."/>
        </authorList>
    </citation>
    <scope>NUCLEOTIDE SEQUENCE</scope>
    <source>
        <strain evidence="2">PMI_201</strain>
    </source>
</reference>
<dbReference type="GeneID" id="70249484"/>
<dbReference type="RefSeq" id="XP_046066537.1">
    <property type="nucleotide sequence ID" value="XM_046219197.1"/>
</dbReference>
<accession>A0AAD4KFA1</accession>
<evidence type="ECO:0000313" key="2">
    <source>
        <dbReference type="EMBL" id="KAH8690254.1"/>
    </source>
</evidence>
<evidence type="ECO:0000313" key="3">
    <source>
        <dbReference type="Proteomes" id="UP001201262"/>
    </source>
</evidence>